<organism evidence="1 2">
    <name type="scientific">Leptospira vanthielii serovar Holland str. Waz Holland = ATCC 700522</name>
    <dbReference type="NCBI Taxonomy" id="1218591"/>
    <lineage>
        <taxon>Bacteria</taxon>
        <taxon>Pseudomonadati</taxon>
        <taxon>Spirochaetota</taxon>
        <taxon>Spirochaetia</taxon>
        <taxon>Leptospirales</taxon>
        <taxon>Leptospiraceae</taxon>
        <taxon>Leptospira</taxon>
    </lineage>
</organism>
<sequence length="56" mass="6526">MTEPCPIVEAKKEPNNICKLIGVMDWQDTERMEKKRKTMEIQILNMISFCPLKASN</sequence>
<gene>
    <name evidence="1" type="ORF">LEP1GSC199_2722</name>
</gene>
<name>N1W208_9LEPT</name>
<proteinExistence type="predicted"/>
<dbReference type="STRING" id="1218591.LEP1GSC199_2722"/>
<evidence type="ECO:0000313" key="1">
    <source>
        <dbReference type="EMBL" id="EMY69043.1"/>
    </source>
</evidence>
<dbReference type="EMBL" id="AOGY02000062">
    <property type="protein sequence ID" value="EMY69043.1"/>
    <property type="molecule type" value="Genomic_DNA"/>
</dbReference>
<dbReference type="Proteomes" id="UP000012227">
    <property type="component" value="Unassembled WGS sequence"/>
</dbReference>
<comment type="caution">
    <text evidence="1">The sequence shown here is derived from an EMBL/GenBank/DDBJ whole genome shotgun (WGS) entry which is preliminary data.</text>
</comment>
<protein>
    <submittedName>
        <fullName evidence="1">Uncharacterized protein</fullName>
    </submittedName>
</protein>
<dbReference type="AlphaFoldDB" id="N1W208"/>
<reference evidence="1 2" key="1">
    <citation type="submission" date="2013-03" db="EMBL/GenBank/DDBJ databases">
        <authorList>
            <person name="Harkins D.M."/>
            <person name="Durkin A.S."/>
            <person name="Brinkac L.M."/>
            <person name="Haft D.H."/>
            <person name="Selengut J.D."/>
            <person name="Sanka R."/>
            <person name="DePew J."/>
            <person name="Purushe J."/>
            <person name="Galloway R.L."/>
            <person name="Vinetz J.M."/>
            <person name="Sutton G.G."/>
            <person name="Nierman W.C."/>
            <person name="Fouts D.E."/>
        </authorList>
    </citation>
    <scope>NUCLEOTIDE SEQUENCE [LARGE SCALE GENOMIC DNA]</scope>
    <source>
        <strain evidence="1 2">Waz Holland</strain>
    </source>
</reference>
<evidence type="ECO:0000313" key="2">
    <source>
        <dbReference type="Proteomes" id="UP000012227"/>
    </source>
</evidence>
<accession>N1W208</accession>